<evidence type="ECO:0000256" key="15">
    <source>
        <dbReference type="ARBA" id="ARBA00060885"/>
    </source>
</evidence>
<evidence type="ECO:0000256" key="16">
    <source>
        <dbReference type="ARBA" id="ARBA00066572"/>
    </source>
</evidence>
<dbReference type="GO" id="GO:0009696">
    <property type="term" value="P:salicylic acid metabolic process"/>
    <property type="evidence" value="ECO:0000318"/>
    <property type="project" value="GO_Central"/>
</dbReference>
<comment type="catalytic activity">
    <reaction evidence="9">
        <text>acrolein + hydrogen cyanide = (2S)-2-hydroxybut-3-enenitrile</text>
        <dbReference type="Rhea" id="RHEA:77411"/>
        <dbReference type="ChEBI" id="CHEBI:15368"/>
        <dbReference type="ChEBI" id="CHEBI:18407"/>
        <dbReference type="ChEBI" id="CHEBI:197356"/>
    </reaction>
</comment>
<keyword evidence="1" id="KW-0456">Lyase</keyword>
<comment type="catalytic activity">
    <reaction evidence="10">
        <text>2-methylpropanal + hydrogen cyanide = (2S)-2-hydroxy-3-methylbutanenitrile</text>
        <dbReference type="Rhea" id="RHEA:77403"/>
        <dbReference type="ChEBI" id="CHEBI:18407"/>
        <dbReference type="ChEBI" id="CHEBI:48943"/>
        <dbReference type="ChEBI" id="CHEBI:197354"/>
    </reaction>
</comment>
<comment type="catalytic activity">
    <reaction evidence="13">
        <text>cyclohexanecarbaldehyde + hydrogen cyanide = (2S)-2-cyclohexyl-2-hydroxyacetonitrile</text>
        <dbReference type="Rhea" id="RHEA:77423"/>
        <dbReference type="ChEBI" id="CHEBI:18407"/>
        <dbReference type="ChEBI" id="CHEBI:197359"/>
        <dbReference type="ChEBI" id="CHEBI:197360"/>
    </reaction>
</comment>
<name>A0A2C9URE2_MANES</name>
<evidence type="ECO:0000259" key="21">
    <source>
        <dbReference type="Pfam" id="PF12697"/>
    </source>
</evidence>
<evidence type="ECO:0000256" key="3">
    <source>
        <dbReference type="ARBA" id="ARBA00050241"/>
    </source>
</evidence>
<proteinExistence type="inferred from homology"/>
<dbReference type="GO" id="GO:0080031">
    <property type="term" value="F:methyl salicylate esterase activity"/>
    <property type="evidence" value="ECO:0000318"/>
    <property type="project" value="GO_Central"/>
</dbReference>
<dbReference type="Gramene" id="Manes.13G129300.1.v8.1">
    <property type="protein sequence ID" value="Manes.13G129300.1.v8.1.CDS"/>
    <property type="gene ID" value="Manes.13G129300.v8.1"/>
</dbReference>
<organism evidence="22 23">
    <name type="scientific">Manihot esculenta</name>
    <name type="common">Cassava</name>
    <name type="synonym">Jatropha manihot</name>
    <dbReference type="NCBI Taxonomy" id="3983"/>
    <lineage>
        <taxon>Eukaryota</taxon>
        <taxon>Viridiplantae</taxon>
        <taxon>Streptophyta</taxon>
        <taxon>Embryophyta</taxon>
        <taxon>Tracheophyta</taxon>
        <taxon>Spermatophyta</taxon>
        <taxon>Magnoliopsida</taxon>
        <taxon>eudicotyledons</taxon>
        <taxon>Gunneridae</taxon>
        <taxon>Pentapetalae</taxon>
        <taxon>rosids</taxon>
        <taxon>fabids</taxon>
        <taxon>Malpighiales</taxon>
        <taxon>Euphorbiaceae</taxon>
        <taxon>Crotonoideae</taxon>
        <taxon>Manihoteae</taxon>
        <taxon>Manihot</taxon>
    </lineage>
</organism>
<evidence type="ECO:0000256" key="9">
    <source>
        <dbReference type="ARBA" id="ARBA00051977"/>
    </source>
</evidence>
<comment type="catalytic activity">
    <reaction evidence="3">
        <text>a monosubstituted aliphatic (S)-hydroxynitrile = an aldehyde + hydrogen cyanide</text>
        <dbReference type="Rhea" id="RHEA:56588"/>
        <dbReference type="ChEBI" id="CHEBI:17478"/>
        <dbReference type="ChEBI" id="CHEBI:18407"/>
        <dbReference type="ChEBI" id="CHEBI:140596"/>
        <dbReference type="EC" id="4.1.2.47"/>
    </reaction>
</comment>
<dbReference type="GO" id="GO:0080030">
    <property type="term" value="F:methyl indole-3-acetate esterase activity"/>
    <property type="evidence" value="ECO:0000318"/>
    <property type="project" value="GO_Central"/>
</dbReference>
<comment type="catalytic activity">
    <reaction evidence="8">
        <text>a disubstituted aliphatic (S)-hydroxynitrile = a ketone + hydrogen cyanide</text>
        <dbReference type="Rhea" id="RHEA:56592"/>
        <dbReference type="ChEBI" id="CHEBI:17087"/>
        <dbReference type="ChEBI" id="CHEBI:18407"/>
        <dbReference type="ChEBI" id="CHEBI:140597"/>
        <dbReference type="EC" id="4.1.2.47"/>
    </reaction>
</comment>
<dbReference type="PANTHER" id="PTHR10992">
    <property type="entry name" value="METHYLESTERASE FAMILY MEMBER"/>
    <property type="match status" value="1"/>
</dbReference>
<dbReference type="Gene3D" id="3.40.50.1820">
    <property type="entry name" value="alpha/beta hydrolase"/>
    <property type="match status" value="1"/>
</dbReference>
<comment type="catalytic activity">
    <reaction evidence="11">
        <text>3-formylthiophene + hydrogen cyanide = (2S)-2-hydroxy-2-(thiophen-3-yl)acetonitrile</text>
        <dbReference type="Rhea" id="RHEA:77459"/>
        <dbReference type="ChEBI" id="CHEBI:18407"/>
        <dbReference type="ChEBI" id="CHEBI:87611"/>
        <dbReference type="ChEBI" id="CHEBI:197333"/>
    </reaction>
</comment>
<dbReference type="Proteomes" id="UP000091857">
    <property type="component" value="Chromosome 13"/>
</dbReference>
<evidence type="ECO:0000256" key="18">
    <source>
        <dbReference type="ARBA" id="ARBA00076040"/>
    </source>
</evidence>
<evidence type="ECO:0000256" key="10">
    <source>
        <dbReference type="ARBA" id="ARBA00052033"/>
    </source>
</evidence>
<evidence type="ECO:0000256" key="14">
    <source>
        <dbReference type="ARBA" id="ARBA00052826"/>
    </source>
</evidence>
<protein>
    <recommendedName>
        <fullName evidence="17">(S)-hydroxynitrile lyase</fullName>
        <ecNumber evidence="16">4.1.2.47</ecNumber>
    </recommendedName>
    <alternativeName>
        <fullName evidence="18">2-hydroxy-2-methylpropanenitrile lyase</fullName>
    </alternativeName>
    <alternativeName>
        <fullName evidence="19">Acetone cyanohydrin lyase</fullName>
    </alternativeName>
    <alternativeName>
        <fullName evidence="20">Hydroxynitrile lyase</fullName>
    </alternativeName>
</protein>
<comment type="catalytic activity">
    <reaction evidence="4">
        <text>2-hydroxy-2-methylpropanenitrile = acetone + hydrogen cyanide</text>
        <dbReference type="Rhea" id="RHEA:11932"/>
        <dbReference type="ChEBI" id="CHEBI:15347"/>
        <dbReference type="ChEBI" id="CHEBI:15348"/>
        <dbReference type="ChEBI" id="CHEBI:18407"/>
    </reaction>
    <physiologicalReaction direction="left-to-right" evidence="4">
        <dbReference type="Rhea" id="RHEA:11933"/>
    </physiologicalReaction>
</comment>
<comment type="catalytic activity">
    <reaction evidence="5">
        <text>benzaldehyde + hydrogen cyanide = (S)-mandelonitrile</text>
        <dbReference type="Rhea" id="RHEA:77427"/>
        <dbReference type="ChEBI" id="CHEBI:17169"/>
        <dbReference type="ChEBI" id="CHEBI:18407"/>
        <dbReference type="ChEBI" id="CHEBI:36941"/>
    </reaction>
</comment>
<evidence type="ECO:0000313" key="23">
    <source>
        <dbReference type="Proteomes" id="UP000091857"/>
    </source>
</evidence>
<accession>A0A2C9URE2</accession>
<dbReference type="SUPFAM" id="SSF53474">
    <property type="entry name" value="alpha/beta-Hydrolases"/>
    <property type="match status" value="1"/>
</dbReference>
<dbReference type="GO" id="GO:0080032">
    <property type="term" value="F:methyl jasmonate esterase activity"/>
    <property type="evidence" value="ECO:0000318"/>
    <property type="project" value="GO_Central"/>
</dbReference>
<evidence type="ECO:0000256" key="20">
    <source>
        <dbReference type="ARBA" id="ARBA00079794"/>
    </source>
</evidence>
<comment type="catalytic activity">
    <reaction evidence="2">
        <text>4-methoxybenzaldehyde + hydrogen cyanide = (2S)-2-hydroxy-2-(4-methoxyphenyl)acetonitrile</text>
        <dbReference type="Rhea" id="RHEA:77447"/>
        <dbReference type="ChEBI" id="CHEBI:18407"/>
        <dbReference type="ChEBI" id="CHEBI:28235"/>
        <dbReference type="ChEBI" id="CHEBI:197328"/>
    </reaction>
</comment>
<evidence type="ECO:0000256" key="2">
    <source>
        <dbReference type="ARBA" id="ARBA00050104"/>
    </source>
</evidence>
<evidence type="ECO:0000256" key="7">
    <source>
        <dbReference type="ARBA" id="ARBA00051647"/>
    </source>
</evidence>
<dbReference type="GO" id="GO:0047606">
    <property type="term" value="F:(S)-hydroxynitrile lyase activity"/>
    <property type="evidence" value="ECO:0007669"/>
    <property type="project" value="UniProtKB-EC"/>
</dbReference>
<evidence type="ECO:0000256" key="19">
    <source>
        <dbReference type="ARBA" id="ARBA00078291"/>
    </source>
</evidence>
<evidence type="ECO:0000256" key="11">
    <source>
        <dbReference type="ARBA" id="ARBA00052511"/>
    </source>
</evidence>
<sequence length="263" mass="29715">MESGKHFVLVHGACHGAWCWFKLVNMLKLAGHQVTALDLGASGVHKRQLDEISCVADYVHPLMEFMDSLPQDEKVILVGHSYGGLCISLAMENFPEKILVAVFVSAYMPHLKSPPGSLIQQYFKRTSAESLMDCHFTFAKGLEKPPTSAIFGPQYMKAKLYKHCKPEDLELAKMLIRPTGLFLEDFADDSLLTEMKFGSVNRVFVVCEDDEVMMEEFQEDMIKRNPPKEVKVIKECGHMVMLSKPKELCQCLEDIAHKFSNLP</sequence>
<dbReference type="EC" id="4.1.2.47" evidence="16"/>
<feature type="domain" description="AB hydrolase-1" evidence="21">
    <location>
        <begin position="7"/>
        <end position="248"/>
    </location>
</feature>
<evidence type="ECO:0000256" key="1">
    <source>
        <dbReference type="ARBA" id="ARBA00023239"/>
    </source>
</evidence>
<dbReference type="Pfam" id="PF12697">
    <property type="entry name" value="Abhydrolase_6"/>
    <property type="match status" value="1"/>
</dbReference>
<evidence type="ECO:0000256" key="6">
    <source>
        <dbReference type="ARBA" id="ARBA00050608"/>
    </source>
</evidence>
<dbReference type="GO" id="GO:0009694">
    <property type="term" value="P:jasmonic acid metabolic process"/>
    <property type="evidence" value="ECO:0000318"/>
    <property type="project" value="GO_Central"/>
</dbReference>
<comment type="caution">
    <text evidence="22">The sequence shown here is derived from an EMBL/GenBank/DDBJ whole genome shotgun (WGS) entry which is preliminary data.</text>
</comment>
<dbReference type="EMBL" id="CM004399">
    <property type="protein sequence ID" value="OAY33840.1"/>
    <property type="molecule type" value="Genomic_DNA"/>
</dbReference>
<comment type="similarity">
    <text evidence="15">Belongs to the AB hydrolase superfamily. Hydroxynitrile lyase family.</text>
</comment>
<evidence type="ECO:0000313" key="22">
    <source>
        <dbReference type="EMBL" id="OAY33840.1"/>
    </source>
</evidence>
<dbReference type="InterPro" id="IPR000073">
    <property type="entry name" value="AB_hydrolase_1"/>
</dbReference>
<dbReference type="FunFam" id="3.40.50.1820:FF:000051">
    <property type="entry name" value="(S)-hydroxynitrile lyase"/>
    <property type="match status" value="1"/>
</dbReference>
<dbReference type="InterPro" id="IPR029058">
    <property type="entry name" value="AB_hydrolase_fold"/>
</dbReference>
<dbReference type="AlphaFoldDB" id="A0A2C9URE2"/>
<keyword evidence="23" id="KW-1185">Reference proteome</keyword>
<evidence type="ECO:0000256" key="5">
    <source>
        <dbReference type="ARBA" id="ARBA00050358"/>
    </source>
</evidence>
<dbReference type="InterPro" id="IPR045889">
    <property type="entry name" value="MES/HNL"/>
</dbReference>
<comment type="catalytic activity">
    <reaction evidence="7">
        <text>butan-2-one + hydrogen cyanide = 2-hydroxy-2-methylbutanenitrile</text>
        <dbReference type="Rhea" id="RHEA:77467"/>
        <dbReference type="ChEBI" id="CHEBI:18407"/>
        <dbReference type="ChEBI" id="CHEBI:28398"/>
        <dbReference type="ChEBI" id="CHEBI:60954"/>
    </reaction>
    <physiologicalReaction direction="right-to-left" evidence="7">
        <dbReference type="Rhea" id="RHEA:77469"/>
    </physiologicalReaction>
</comment>
<comment type="catalytic activity">
    <reaction evidence="14">
        <text>an aromatic (S)-hydroxynitrile = an aromatic aldehyde + hydrogen cyanide</text>
        <dbReference type="Rhea" id="RHEA:54660"/>
        <dbReference type="ChEBI" id="CHEBI:18407"/>
        <dbReference type="ChEBI" id="CHEBI:33855"/>
        <dbReference type="ChEBI" id="CHEBI:138306"/>
        <dbReference type="EC" id="4.1.2.47"/>
    </reaction>
</comment>
<evidence type="ECO:0000256" key="13">
    <source>
        <dbReference type="ARBA" id="ARBA00052609"/>
    </source>
</evidence>
<evidence type="ECO:0000256" key="8">
    <source>
        <dbReference type="ARBA" id="ARBA00051735"/>
    </source>
</evidence>
<dbReference type="OrthoDB" id="408373at2759"/>
<evidence type="ECO:0000256" key="17">
    <source>
        <dbReference type="ARBA" id="ARBA00069221"/>
    </source>
</evidence>
<comment type="catalytic activity">
    <reaction evidence="12">
        <text>2,2-dimethylpropanal + hydrogen cyanide = (2S)-2-hydroxy-3,3-dimethylbutanenitrile</text>
        <dbReference type="Rhea" id="RHEA:77407"/>
        <dbReference type="ChEBI" id="CHEBI:18407"/>
        <dbReference type="ChEBI" id="CHEBI:141557"/>
        <dbReference type="ChEBI" id="CHEBI:197355"/>
    </reaction>
</comment>
<gene>
    <name evidence="22" type="ORF">MANES_13G129300v8</name>
</gene>
<reference evidence="23" key="1">
    <citation type="journal article" date="2016" name="Nat. Biotechnol.">
        <title>Sequencing wild and cultivated cassava and related species reveals extensive interspecific hybridization and genetic diversity.</title>
        <authorList>
            <person name="Bredeson J.V."/>
            <person name="Lyons J.B."/>
            <person name="Prochnik S.E."/>
            <person name="Wu G.A."/>
            <person name="Ha C.M."/>
            <person name="Edsinger-Gonzales E."/>
            <person name="Grimwood J."/>
            <person name="Schmutz J."/>
            <person name="Rabbi I.Y."/>
            <person name="Egesi C."/>
            <person name="Nauluvula P."/>
            <person name="Lebot V."/>
            <person name="Ndunguru J."/>
            <person name="Mkamilo G."/>
            <person name="Bart R.S."/>
            <person name="Setter T.L."/>
            <person name="Gleadow R.M."/>
            <person name="Kulakow P."/>
            <person name="Ferguson M.E."/>
            <person name="Rounsley S."/>
            <person name="Rokhsar D.S."/>
        </authorList>
    </citation>
    <scope>NUCLEOTIDE SEQUENCE [LARGE SCALE GENOMIC DNA]</scope>
    <source>
        <strain evidence="23">cv. AM560-2</strain>
    </source>
</reference>
<evidence type="ECO:0000256" key="4">
    <source>
        <dbReference type="ARBA" id="ARBA00050262"/>
    </source>
</evidence>
<evidence type="ECO:0000256" key="12">
    <source>
        <dbReference type="ARBA" id="ARBA00052600"/>
    </source>
</evidence>
<dbReference type="PANTHER" id="PTHR10992:SF943">
    <property type="entry name" value="METHYLESTERASE 10"/>
    <property type="match status" value="1"/>
</dbReference>
<comment type="catalytic activity">
    <reaction evidence="6">
        <text>formylthiophene + hydrogen cyanide = (2R)-2-hydroxy-2-(thiophen-2-yl)acetonitrile</text>
        <dbReference type="Rhea" id="RHEA:77455"/>
        <dbReference type="ChEBI" id="CHEBI:18407"/>
        <dbReference type="ChEBI" id="CHEBI:87301"/>
        <dbReference type="ChEBI" id="CHEBI:197332"/>
    </reaction>
</comment>